<dbReference type="Gene3D" id="1.10.238.10">
    <property type="entry name" value="EF-hand"/>
    <property type="match status" value="1"/>
</dbReference>
<accession>A0ABS3CNE6</accession>
<evidence type="ECO:0000313" key="4">
    <source>
        <dbReference type="Proteomes" id="UP000663992"/>
    </source>
</evidence>
<evidence type="ECO:0000313" key="3">
    <source>
        <dbReference type="EMBL" id="MBN7818615.1"/>
    </source>
</evidence>
<feature type="domain" description="EF-hand" evidence="2">
    <location>
        <begin position="41"/>
        <end position="72"/>
    </location>
</feature>
<dbReference type="RefSeq" id="WP_206592433.1">
    <property type="nucleotide sequence ID" value="NZ_JAFKCS010000001.1"/>
</dbReference>
<gene>
    <name evidence="3" type="ORF">J0A65_02000</name>
</gene>
<dbReference type="SUPFAM" id="SSF47473">
    <property type="entry name" value="EF-hand"/>
    <property type="match status" value="1"/>
</dbReference>
<comment type="caution">
    <text evidence="3">The sequence shown here is derived from an EMBL/GenBank/DDBJ whole genome shotgun (WGS) entry which is preliminary data.</text>
</comment>
<dbReference type="PROSITE" id="PS00018">
    <property type="entry name" value="EF_HAND_1"/>
    <property type="match status" value="1"/>
</dbReference>
<dbReference type="InterPro" id="IPR011992">
    <property type="entry name" value="EF-hand-dom_pair"/>
</dbReference>
<dbReference type="Proteomes" id="UP000663992">
    <property type="component" value="Unassembled WGS sequence"/>
</dbReference>
<evidence type="ECO:0000259" key="2">
    <source>
        <dbReference type="PROSITE" id="PS50222"/>
    </source>
</evidence>
<protein>
    <submittedName>
        <fullName evidence="3">Calmodulin</fullName>
    </submittedName>
</protein>
<feature type="chain" id="PRO_5045245117" evidence="1">
    <location>
        <begin position="19"/>
        <end position="72"/>
    </location>
</feature>
<dbReference type="InterPro" id="IPR002048">
    <property type="entry name" value="EF_hand_dom"/>
</dbReference>
<reference evidence="3 4" key="1">
    <citation type="submission" date="2021-03" db="EMBL/GenBank/DDBJ databases">
        <title>novel species isolated from a fishpond in China.</title>
        <authorList>
            <person name="Lu H."/>
            <person name="Cai Z."/>
        </authorList>
    </citation>
    <scope>NUCLEOTIDE SEQUENCE [LARGE SCALE GENOMIC DNA]</scope>
    <source>
        <strain evidence="3 4">Y57</strain>
    </source>
</reference>
<dbReference type="EMBL" id="JAFKCS010000001">
    <property type="protein sequence ID" value="MBN7818615.1"/>
    <property type="molecule type" value="Genomic_DNA"/>
</dbReference>
<organism evidence="3 4">
    <name type="scientific">Bowmanella yangjiangensis</name>
    <dbReference type="NCBI Taxonomy" id="2811230"/>
    <lineage>
        <taxon>Bacteria</taxon>
        <taxon>Pseudomonadati</taxon>
        <taxon>Pseudomonadota</taxon>
        <taxon>Gammaproteobacteria</taxon>
        <taxon>Alteromonadales</taxon>
        <taxon>Alteromonadaceae</taxon>
        <taxon>Bowmanella</taxon>
    </lineage>
</organism>
<name>A0ABS3CNE6_9ALTE</name>
<dbReference type="PROSITE" id="PS50222">
    <property type="entry name" value="EF_HAND_2"/>
    <property type="match status" value="1"/>
</dbReference>
<dbReference type="Pfam" id="PF13202">
    <property type="entry name" value="EF-hand_5"/>
    <property type="match status" value="2"/>
</dbReference>
<sequence length="72" mass="7757">MKKFACVLFFLPAMGAFATGADLFTSLDKDGNGALSKEEASVDSRLAAVFEQIDTDSDGQITRAEFDKFQGN</sequence>
<feature type="signal peptide" evidence="1">
    <location>
        <begin position="1"/>
        <end position="18"/>
    </location>
</feature>
<proteinExistence type="predicted"/>
<keyword evidence="1" id="KW-0732">Signal</keyword>
<keyword evidence="4" id="KW-1185">Reference proteome</keyword>
<dbReference type="InterPro" id="IPR018247">
    <property type="entry name" value="EF_Hand_1_Ca_BS"/>
</dbReference>
<evidence type="ECO:0000256" key="1">
    <source>
        <dbReference type="SAM" id="SignalP"/>
    </source>
</evidence>